<dbReference type="Proteomes" id="UP000050783">
    <property type="component" value="Unassembled WGS sequence"/>
</dbReference>
<dbReference type="AlphaFoldDB" id="A0A0P1EE39"/>
<dbReference type="Pfam" id="PF01613">
    <property type="entry name" value="Flavin_Reduct"/>
    <property type="match status" value="1"/>
</dbReference>
<dbReference type="EMBL" id="CYPU01000039">
    <property type="protein sequence ID" value="CUH48146.1"/>
    <property type="molecule type" value="Genomic_DNA"/>
</dbReference>
<keyword evidence="2 4" id="KW-0560">Oxidoreductase</keyword>
<evidence type="ECO:0000256" key="2">
    <source>
        <dbReference type="ARBA" id="ARBA00023002"/>
    </source>
</evidence>
<dbReference type="Gene3D" id="2.30.110.10">
    <property type="entry name" value="Electron Transport, Fmn-binding Protein, Chain A"/>
    <property type="match status" value="1"/>
</dbReference>
<dbReference type="GO" id="GO:0042602">
    <property type="term" value="F:riboflavin reductase (NADPH) activity"/>
    <property type="evidence" value="ECO:0007669"/>
    <property type="project" value="TreeGrafter"/>
</dbReference>
<evidence type="ECO:0000256" key="1">
    <source>
        <dbReference type="ARBA" id="ARBA00008898"/>
    </source>
</evidence>
<dbReference type="InterPro" id="IPR012349">
    <property type="entry name" value="Split_barrel_FMN-bd"/>
</dbReference>
<dbReference type="EC" id="1.5.1.36" evidence="4"/>
<dbReference type="GO" id="GO:0010181">
    <property type="term" value="F:FMN binding"/>
    <property type="evidence" value="ECO:0007669"/>
    <property type="project" value="InterPro"/>
</dbReference>
<dbReference type="PANTHER" id="PTHR30466:SF11">
    <property type="entry name" value="FLAVIN-DEPENDENT MONOOXYGENASE, REDUCTASE SUBUNIT HSAB"/>
    <property type="match status" value="1"/>
</dbReference>
<sequence length="166" mass="18486">MTEKQFTPTPDQSTAFREALGCFGTGVTVITTNTDQGPRAITVNSFASVSLDPPLVLWCLAKDSNRFDDFNTSRHYSIHVMGQDQQEQALRFARDGKDFSHAEWAHDPARRPQLSGCLARFDCQVHAQHDAGDHLIIVGEVQKVMYRTGKGLIFKRGQFGGFADLI</sequence>
<dbReference type="GO" id="GO:0036382">
    <property type="term" value="F:flavin reductase (NADH) activity"/>
    <property type="evidence" value="ECO:0007669"/>
    <property type="project" value="UniProtKB-EC"/>
</dbReference>
<dbReference type="RefSeq" id="WP_058278169.1">
    <property type="nucleotide sequence ID" value="NZ_CANLTD010000001.1"/>
</dbReference>
<accession>A0A0P1EE39</accession>
<dbReference type="PANTHER" id="PTHR30466">
    <property type="entry name" value="FLAVIN REDUCTASE"/>
    <property type="match status" value="1"/>
</dbReference>
<dbReference type="STRING" id="81569.RUM4293_02707"/>
<dbReference type="GeneID" id="55493531"/>
<name>A0A0P1EE39_9RHOB</name>
<reference evidence="4 5" key="1">
    <citation type="submission" date="2015-09" db="EMBL/GenBank/DDBJ databases">
        <authorList>
            <consortium name="Swine Surveillance"/>
        </authorList>
    </citation>
    <scope>NUCLEOTIDE SEQUENCE [LARGE SCALE GENOMIC DNA]</scope>
    <source>
        <strain evidence="4 5">CECT 4292</strain>
    </source>
</reference>
<feature type="domain" description="Flavin reductase like" evidence="3">
    <location>
        <begin position="20"/>
        <end position="161"/>
    </location>
</feature>
<proteinExistence type="inferred from homology"/>
<evidence type="ECO:0000259" key="3">
    <source>
        <dbReference type="SMART" id="SM00903"/>
    </source>
</evidence>
<organism evidence="4 5">
    <name type="scientific">Ruegeria atlantica</name>
    <dbReference type="NCBI Taxonomy" id="81569"/>
    <lineage>
        <taxon>Bacteria</taxon>
        <taxon>Pseudomonadati</taxon>
        <taxon>Pseudomonadota</taxon>
        <taxon>Alphaproteobacteria</taxon>
        <taxon>Rhodobacterales</taxon>
        <taxon>Roseobacteraceae</taxon>
        <taxon>Ruegeria</taxon>
    </lineage>
</organism>
<gene>
    <name evidence="4" type="primary">hsaB</name>
    <name evidence="4" type="ORF">RUA4292_02324</name>
</gene>
<dbReference type="SUPFAM" id="SSF50475">
    <property type="entry name" value="FMN-binding split barrel"/>
    <property type="match status" value="1"/>
</dbReference>
<dbReference type="InterPro" id="IPR050268">
    <property type="entry name" value="NADH-dep_flavin_reductase"/>
</dbReference>
<dbReference type="GO" id="GO:0004497">
    <property type="term" value="F:monooxygenase activity"/>
    <property type="evidence" value="ECO:0007669"/>
    <property type="project" value="UniProtKB-KW"/>
</dbReference>
<keyword evidence="4" id="KW-0503">Monooxygenase</keyword>
<comment type="similarity">
    <text evidence="1">Belongs to the non-flavoprotein flavin reductase family.</text>
</comment>
<evidence type="ECO:0000313" key="5">
    <source>
        <dbReference type="Proteomes" id="UP000050783"/>
    </source>
</evidence>
<dbReference type="InterPro" id="IPR002563">
    <property type="entry name" value="Flavin_Rdtase-like_dom"/>
</dbReference>
<protein>
    <submittedName>
        <fullName evidence="4">Flavin-dependent monooxygenase, reductase subunit HsaB</fullName>
        <ecNumber evidence="4">1.5.1.36</ecNumber>
    </submittedName>
</protein>
<dbReference type="SMART" id="SM00903">
    <property type="entry name" value="Flavin_Reduct"/>
    <property type="match status" value="1"/>
</dbReference>
<dbReference type="OrthoDB" id="9792858at2"/>
<evidence type="ECO:0000313" key="4">
    <source>
        <dbReference type="EMBL" id="CUH48146.1"/>
    </source>
</evidence>